<dbReference type="AlphaFoldDB" id="S7XSS0"/>
<proteinExistence type="predicted"/>
<dbReference type="SUPFAM" id="SSF52058">
    <property type="entry name" value="L domain-like"/>
    <property type="match status" value="2"/>
</dbReference>
<dbReference type="Pfam" id="PF13855">
    <property type="entry name" value="LRR_8"/>
    <property type="match status" value="1"/>
</dbReference>
<dbReference type="EMBL" id="ATCN01000464">
    <property type="protein sequence ID" value="EPR78973.1"/>
    <property type="molecule type" value="Genomic_DNA"/>
</dbReference>
<dbReference type="OMA" id="ECIRECH"/>
<organism evidence="4 5">
    <name type="scientific">Spraguea lophii (strain 42_110)</name>
    <name type="common">Microsporidian parasite</name>
    <dbReference type="NCBI Taxonomy" id="1358809"/>
    <lineage>
        <taxon>Eukaryota</taxon>
        <taxon>Fungi</taxon>
        <taxon>Fungi incertae sedis</taxon>
        <taxon>Microsporidia</taxon>
        <taxon>Spragueidae</taxon>
        <taxon>Spraguea</taxon>
    </lineage>
</organism>
<evidence type="ECO:0000259" key="3">
    <source>
        <dbReference type="Pfam" id="PF23598"/>
    </source>
</evidence>
<dbReference type="InParanoid" id="S7XSS0"/>
<dbReference type="PRINTS" id="PR00019">
    <property type="entry name" value="LEURICHRPT"/>
</dbReference>
<evidence type="ECO:0000256" key="1">
    <source>
        <dbReference type="ARBA" id="ARBA00022614"/>
    </source>
</evidence>
<sequence>MNFLLVFSPILVNCNRYKITHSNYDSIKRLIPKPYKIGLYDEIIKNPDFLCSFKVNENEYGKEIKIIELNNIDLEIGNNLFPEIFCECNDIKRLLLTSLALTKLPNQFEKLQELEELNLSDNEFKEFPQVIFSLLKLKILYLDFNKFDMIPPEIIRLNNLEALSIGYCYNLININPNLYKLKNLKELNLSSNRLLFENNDFISCSVYSDNHYSTENENNNYTDFASYKSLKKVIIRNNNLSMFLKFFCNFINLEGLNISGNLFEEVPHELQSFSNLKILDISYSHIKNLIIKNGMFNNLLVLNLYSCGITELSISDNALQNLETLDLEYNNLSKLDRNIFQLKRLKNLSIYENIFTEIEKFPCEKDDPIKLCLILKDISVLPNIFYFNGINKLIVTCKERNNNEIDIFEYVPTNLKTKYLDLSDCFLINIPHNISKLINLETFKVAFNRIIILENVFVGMTSLKSLDLSFNRITNIDRSIFDIATLEILDLSSNRIELLPSNINNMRNRNLQINLCSNPLQAEIDINSFNSRLISIEQVNENILRNIIYDRTGAFRFPEDINL</sequence>
<keyword evidence="2" id="KW-0677">Repeat</keyword>
<evidence type="ECO:0000313" key="5">
    <source>
        <dbReference type="Proteomes" id="UP000014978"/>
    </source>
</evidence>
<keyword evidence="5" id="KW-1185">Reference proteome</keyword>
<dbReference type="STRING" id="1358809.S7XSS0"/>
<dbReference type="Pfam" id="PF23598">
    <property type="entry name" value="LRR_14"/>
    <property type="match status" value="1"/>
</dbReference>
<dbReference type="PROSITE" id="PS51450">
    <property type="entry name" value="LRR"/>
    <property type="match status" value="4"/>
</dbReference>
<comment type="caution">
    <text evidence="4">The sequence shown here is derived from an EMBL/GenBank/DDBJ whole genome shotgun (WGS) entry which is preliminary data.</text>
</comment>
<gene>
    <name evidence="4" type="ORF">SLOPH_2610</name>
</gene>
<dbReference type="PANTHER" id="PTHR48051:SF54">
    <property type="entry name" value="LEUCINE-RICH REPEAT-CONTAINING PROTEIN"/>
    <property type="match status" value="1"/>
</dbReference>
<evidence type="ECO:0000313" key="4">
    <source>
        <dbReference type="EMBL" id="EPR78973.1"/>
    </source>
</evidence>
<dbReference type="Gene3D" id="3.80.10.10">
    <property type="entry name" value="Ribonuclease Inhibitor"/>
    <property type="match status" value="3"/>
</dbReference>
<protein>
    <submittedName>
        <fullName evidence="4">Leucine rich repeat protein</fullName>
    </submittedName>
</protein>
<dbReference type="SMART" id="SM00364">
    <property type="entry name" value="LRR_BAC"/>
    <property type="match status" value="3"/>
</dbReference>
<feature type="domain" description="Disease resistance R13L4/SHOC-2-like LRR" evidence="3">
    <location>
        <begin position="91"/>
        <end position="192"/>
    </location>
</feature>
<dbReference type="InterPro" id="IPR003591">
    <property type="entry name" value="Leu-rich_rpt_typical-subtyp"/>
</dbReference>
<dbReference type="InterPro" id="IPR032675">
    <property type="entry name" value="LRR_dom_sf"/>
</dbReference>
<dbReference type="VEuPathDB" id="MicrosporidiaDB:SLOPH_2610"/>
<dbReference type="InterPro" id="IPR050216">
    <property type="entry name" value="LRR_domain-containing"/>
</dbReference>
<dbReference type="Proteomes" id="UP000014978">
    <property type="component" value="Unassembled WGS sequence"/>
</dbReference>
<dbReference type="PANTHER" id="PTHR48051">
    <property type="match status" value="1"/>
</dbReference>
<dbReference type="HOGENOM" id="CLU_016141_1_0_1"/>
<reference evidence="5" key="1">
    <citation type="journal article" date="2013" name="PLoS Genet.">
        <title>The genome of Spraguea lophii and the basis of host-microsporidian interactions.</title>
        <authorList>
            <person name="Campbell S.E."/>
            <person name="Williams T.A."/>
            <person name="Yousuf A."/>
            <person name="Soanes D.M."/>
            <person name="Paszkiewicz K.H."/>
            <person name="Williams B.A.P."/>
        </authorList>
    </citation>
    <scope>NUCLEOTIDE SEQUENCE [LARGE SCALE GENOMIC DNA]</scope>
    <source>
        <strain evidence="5">42_110</strain>
    </source>
</reference>
<dbReference type="GO" id="GO:0005737">
    <property type="term" value="C:cytoplasm"/>
    <property type="evidence" value="ECO:0007669"/>
    <property type="project" value="TreeGrafter"/>
</dbReference>
<accession>S7XSS0</accession>
<feature type="non-terminal residue" evidence="4">
    <location>
        <position position="563"/>
    </location>
</feature>
<dbReference type="InterPro" id="IPR055414">
    <property type="entry name" value="LRR_R13L4/SHOC2-like"/>
</dbReference>
<dbReference type="SMART" id="SM00369">
    <property type="entry name" value="LRR_TYP"/>
    <property type="match status" value="8"/>
</dbReference>
<dbReference type="Pfam" id="PF00560">
    <property type="entry name" value="LRR_1"/>
    <property type="match status" value="1"/>
</dbReference>
<dbReference type="InterPro" id="IPR001611">
    <property type="entry name" value="Leu-rich_rpt"/>
</dbReference>
<evidence type="ECO:0000256" key="2">
    <source>
        <dbReference type="ARBA" id="ARBA00022737"/>
    </source>
</evidence>
<dbReference type="OrthoDB" id="660555at2759"/>
<dbReference type="SMART" id="SM00365">
    <property type="entry name" value="LRR_SD22"/>
    <property type="match status" value="7"/>
</dbReference>
<keyword evidence="1" id="KW-0433">Leucine-rich repeat</keyword>
<name>S7XSS0_SPRLO</name>